<keyword evidence="2" id="KW-0548">Nucleotidyltransferase</keyword>
<dbReference type="Pfam" id="PF00680">
    <property type="entry name" value="RdRP_1"/>
    <property type="match status" value="1"/>
</dbReference>
<dbReference type="PROSITE" id="PS50507">
    <property type="entry name" value="RDRP_SSRNA_POS"/>
    <property type="match status" value="1"/>
</dbReference>
<protein>
    <submittedName>
        <fullName evidence="5">RdRp</fullName>
    </submittedName>
</protein>
<evidence type="ECO:0000259" key="4">
    <source>
        <dbReference type="PROSITE" id="PS50507"/>
    </source>
</evidence>
<keyword evidence="3" id="KW-0693">Viral RNA replication</keyword>
<evidence type="ECO:0000256" key="1">
    <source>
        <dbReference type="ARBA" id="ARBA00022679"/>
    </source>
</evidence>
<accession>A0A1L3KLM8</accession>
<sequence length="427" mass="49753">MERLLKCNTSCRRLTLIPDQPNEYVTGNRNAWPILRKFFEPKTFNLSTDTYEKVKSYFKNYFGKLKPTHFNDAVLTIPQNTSPGYDLKKQGYTTKGDVLRSPEAYNNLRYYCHRVKEQKPVYLPRSRVVVVKSKFKDGKFKNRTVWTYPLQITAIESIFYAEFGKHIKNDPFWIPKPESHHKGFCGKRSHDVDFSNFDSSIHRNLIKAAFSIIYSCIDFSTYACGSIPYSSRSLRRLFKFIENYFIYTPFLIELEGRDCRGTKSHGVPSGSMFTNLVDTIVSRLVLSEIHENKCKIITYGDDAHIANCIHGPRIYEDGEATLKIKRSAPNEHGCLTYCKAECHNGISFHSGQWYANILWNLKNKYLISPVAHCLQYTNPTYDQFLQLRKLQYTHKREKIKSPFVRAKLQRVHDYIIGEHANLTISRL</sequence>
<dbReference type="GO" id="GO:0039694">
    <property type="term" value="P:viral RNA genome replication"/>
    <property type="evidence" value="ECO:0007669"/>
    <property type="project" value="InterPro"/>
</dbReference>
<dbReference type="GO" id="GO:0006351">
    <property type="term" value="P:DNA-templated transcription"/>
    <property type="evidence" value="ECO:0007669"/>
    <property type="project" value="InterPro"/>
</dbReference>
<proteinExistence type="predicted"/>
<evidence type="ECO:0000256" key="3">
    <source>
        <dbReference type="ARBA" id="ARBA00022953"/>
    </source>
</evidence>
<name>A0A1L3KLM8_9VIRU</name>
<reference evidence="5" key="1">
    <citation type="journal article" date="2016" name="Nature">
        <title>Redefining the invertebrate RNA virosphere.</title>
        <authorList>
            <person name="Shi M."/>
            <person name="Lin X.D."/>
            <person name="Tian J.H."/>
            <person name="Chen L.J."/>
            <person name="Chen X."/>
            <person name="Li C.X."/>
            <person name="Qin X.C."/>
            <person name="Li J."/>
            <person name="Cao J.P."/>
            <person name="Eden J.S."/>
            <person name="Buchmann J."/>
            <person name="Wang W."/>
            <person name="Xu J."/>
            <person name="Holmes E.C."/>
            <person name="Zhang Y.Z."/>
        </authorList>
    </citation>
    <scope>NUCLEOTIDE SEQUENCE</scope>
    <source>
        <strain evidence="5">Spider58532</strain>
    </source>
</reference>
<feature type="domain" description="RdRp catalytic" evidence="4">
    <location>
        <begin position="187"/>
        <end position="315"/>
    </location>
</feature>
<organism evidence="5">
    <name type="scientific">Hubei partiti-like virus 50</name>
    <dbReference type="NCBI Taxonomy" id="1923059"/>
    <lineage>
        <taxon>Viruses</taxon>
        <taxon>Riboviria</taxon>
    </lineage>
</organism>
<dbReference type="InterPro" id="IPR001205">
    <property type="entry name" value="RNA-dir_pol_C"/>
</dbReference>
<keyword evidence="1" id="KW-0808">Transferase</keyword>
<dbReference type="GO" id="GO:0003968">
    <property type="term" value="F:RNA-directed RNA polymerase activity"/>
    <property type="evidence" value="ECO:0007669"/>
    <property type="project" value="InterPro"/>
</dbReference>
<dbReference type="InterPro" id="IPR043502">
    <property type="entry name" value="DNA/RNA_pol_sf"/>
</dbReference>
<evidence type="ECO:0000256" key="2">
    <source>
        <dbReference type="ARBA" id="ARBA00022695"/>
    </source>
</evidence>
<dbReference type="InterPro" id="IPR007094">
    <property type="entry name" value="RNA-dir_pol_PSvirus"/>
</dbReference>
<dbReference type="SUPFAM" id="SSF56672">
    <property type="entry name" value="DNA/RNA polymerases"/>
    <property type="match status" value="1"/>
</dbReference>
<evidence type="ECO:0000313" key="5">
    <source>
        <dbReference type="EMBL" id="APG78284.1"/>
    </source>
</evidence>
<dbReference type="GO" id="GO:0003723">
    <property type="term" value="F:RNA binding"/>
    <property type="evidence" value="ECO:0007669"/>
    <property type="project" value="InterPro"/>
</dbReference>
<dbReference type="EMBL" id="KX884169">
    <property type="protein sequence ID" value="APG78284.1"/>
    <property type="molecule type" value="Genomic_RNA"/>
</dbReference>